<evidence type="ECO:0000313" key="1">
    <source>
        <dbReference type="EMBL" id="SDQ17099.1"/>
    </source>
</evidence>
<reference evidence="2" key="1">
    <citation type="submission" date="2016-10" db="EMBL/GenBank/DDBJ databases">
        <authorList>
            <person name="Varghese N."/>
            <person name="Submissions S."/>
        </authorList>
    </citation>
    <scope>NUCLEOTIDE SEQUENCE [LARGE SCALE GENOMIC DNA]</scope>
    <source>
        <strain evidence="2">DSM 17072</strain>
    </source>
</reference>
<dbReference type="EMBL" id="FNKL01000001">
    <property type="protein sequence ID" value="SDQ17099.1"/>
    <property type="molecule type" value="Genomic_DNA"/>
</dbReference>
<dbReference type="STRING" id="311333.SAMN05421664_0863"/>
<name>A0A1H0YPM4_9FLAO</name>
<dbReference type="RefSeq" id="WP_139166209.1">
    <property type="nucleotide sequence ID" value="NZ_FNKL01000001.1"/>
</dbReference>
<protein>
    <recommendedName>
        <fullName evidence="3">DUF3828 domain-containing protein</fullName>
    </recommendedName>
</protein>
<accession>A0A1H0YPM4</accession>
<dbReference type="Proteomes" id="UP000199627">
    <property type="component" value="Unassembled WGS sequence"/>
</dbReference>
<keyword evidence="2" id="KW-1185">Reference proteome</keyword>
<evidence type="ECO:0000313" key="2">
    <source>
        <dbReference type="Proteomes" id="UP000199627"/>
    </source>
</evidence>
<organism evidence="1 2">
    <name type="scientific">Chryseobacterium soldanellicola</name>
    <dbReference type="NCBI Taxonomy" id="311333"/>
    <lineage>
        <taxon>Bacteria</taxon>
        <taxon>Pseudomonadati</taxon>
        <taxon>Bacteroidota</taxon>
        <taxon>Flavobacteriia</taxon>
        <taxon>Flavobacteriales</taxon>
        <taxon>Weeksellaceae</taxon>
        <taxon>Chryseobacterium group</taxon>
        <taxon>Chryseobacterium</taxon>
    </lineage>
</organism>
<evidence type="ECO:0008006" key="3">
    <source>
        <dbReference type="Google" id="ProtNLM"/>
    </source>
</evidence>
<dbReference type="Gene3D" id="3.10.450.50">
    <property type="match status" value="1"/>
</dbReference>
<dbReference type="AlphaFoldDB" id="A0A1H0YPM4"/>
<sequence length="220" mass="25904">MKIKEIVIFLLITVSFYARSQENKSTKKLVEPTIGYQYNDKVIKELNKFYSLYFSAMENVDNTSENDLDLIKRKYMTSKLYEKLKKIDMDYDPVINAQDVDSNWQKSININHVKDDLFKMCIKNSYDKSLNCTYLKVEENFKIYDIQVNNIASILNYINEDETYIDTQNNIIDKDSVNSKIIAGNYQYGKCSESKPSFYFVDDEGQFNFYTPKISGYLFL</sequence>
<gene>
    <name evidence="1" type="ORF">SAMN05421664_0863</name>
</gene>
<dbReference type="OrthoDB" id="665409at2"/>
<proteinExistence type="predicted"/>